<gene>
    <name evidence="5" type="ORF">LJ739_17415</name>
</gene>
<keyword evidence="3" id="KW-0804">Transcription</keyword>
<comment type="caution">
    <text evidence="5">The sequence shown here is derived from an EMBL/GenBank/DDBJ whole genome shotgun (WGS) entry which is preliminary data.</text>
</comment>
<keyword evidence="2 5" id="KW-0238">DNA-binding</keyword>
<dbReference type="SMART" id="SM00354">
    <property type="entry name" value="HTH_LACI"/>
    <property type="match status" value="1"/>
</dbReference>
<dbReference type="SUPFAM" id="SSF53822">
    <property type="entry name" value="Periplasmic binding protein-like I"/>
    <property type="match status" value="1"/>
</dbReference>
<dbReference type="Pfam" id="PF00356">
    <property type="entry name" value="LacI"/>
    <property type="match status" value="1"/>
</dbReference>
<organism evidence="5 6">
    <name type="scientific">Fluctibacter halophilus</name>
    <dbReference type="NCBI Taxonomy" id="226011"/>
    <lineage>
        <taxon>Bacteria</taxon>
        <taxon>Pseudomonadati</taxon>
        <taxon>Pseudomonadota</taxon>
        <taxon>Gammaproteobacteria</taxon>
        <taxon>Alteromonadales</taxon>
        <taxon>Alteromonadaceae</taxon>
        <taxon>Fluctibacter</taxon>
    </lineage>
</organism>
<evidence type="ECO:0000313" key="5">
    <source>
        <dbReference type="EMBL" id="MCC2618037.1"/>
    </source>
</evidence>
<reference evidence="5 6" key="1">
    <citation type="submission" date="2021-10" db="EMBL/GenBank/DDBJ databases">
        <title>Draft genome of Aestuariibacter halophilus JC2043.</title>
        <authorList>
            <person name="Emsley S.A."/>
            <person name="Pfannmuller K.M."/>
            <person name="Ushijima B."/>
            <person name="Saw J.H."/>
            <person name="Videau P."/>
        </authorList>
    </citation>
    <scope>NUCLEOTIDE SEQUENCE [LARGE SCALE GENOMIC DNA]</scope>
    <source>
        <strain evidence="5 6">JC2043</strain>
    </source>
</reference>
<dbReference type="Gene3D" id="3.40.50.2300">
    <property type="match status" value="2"/>
</dbReference>
<dbReference type="EMBL" id="JAJEWP010000007">
    <property type="protein sequence ID" value="MCC2618037.1"/>
    <property type="molecule type" value="Genomic_DNA"/>
</dbReference>
<evidence type="ECO:0000313" key="6">
    <source>
        <dbReference type="Proteomes" id="UP001520878"/>
    </source>
</evidence>
<sequence>MTKKLSTLADLAREAGVSESTVSRALSNNTLISQKTRDRIQALAHEHNFTLNTAARNLRLQKSNTIAVVLLIDSDADQSVSDPFILSILGVIADELSQHRYDVLLVSHRTKDAKNIRQYLDTKRADGLIVFGQGDSGEHLSALLNQNLPVVVWGAQTPAASYVTVGTDNVLGGRRVTEHLREQGCQRIAFAGHLSFETAQRYQGYRQALEAAGLRNSHHLDIHFSYEDAYQVTKTLLDNNEFSYDGVVAASDSIALGMIRALSEAGKRVPEDVAITGYDDIAVAAYMQPSLTTIRQDTRAGGTCLVNTLLAQLAGESVQSTLLDTPLIVRQSSQRGGQSHQ</sequence>
<accession>A0ABS8GBS4</accession>
<dbReference type="PANTHER" id="PTHR30146:SF120">
    <property type="entry name" value="ALANINE RACEMASE"/>
    <property type="match status" value="1"/>
</dbReference>
<evidence type="ECO:0000256" key="2">
    <source>
        <dbReference type="ARBA" id="ARBA00023125"/>
    </source>
</evidence>
<keyword evidence="1" id="KW-0805">Transcription regulation</keyword>
<dbReference type="RefSeq" id="WP_229162527.1">
    <property type="nucleotide sequence ID" value="NZ_JAJEWP010000007.1"/>
</dbReference>
<proteinExistence type="predicted"/>
<dbReference type="InterPro" id="IPR028082">
    <property type="entry name" value="Peripla_BP_I"/>
</dbReference>
<feature type="domain" description="HTH lacI-type" evidence="4">
    <location>
        <begin position="6"/>
        <end position="60"/>
    </location>
</feature>
<dbReference type="CDD" id="cd06295">
    <property type="entry name" value="PBP1_CelR"/>
    <property type="match status" value="1"/>
</dbReference>
<name>A0ABS8GBS4_9ALTE</name>
<dbReference type="CDD" id="cd01392">
    <property type="entry name" value="HTH_LacI"/>
    <property type="match status" value="1"/>
</dbReference>
<dbReference type="PROSITE" id="PS00356">
    <property type="entry name" value="HTH_LACI_1"/>
    <property type="match status" value="1"/>
</dbReference>
<evidence type="ECO:0000256" key="1">
    <source>
        <dbReference type="ARBA" id="ARBA00023015"/>
    </source>
</evidence>
<dbReference type="PANTHER" id="PTHR30146">
    <property type="entry name" value="LACI-RELATED TRANSCRIPTIONAL REPRESSOR"/>
    <property type="match status" value="1"/>
</dbReference>
<dbReference type="InterPro" id="IPR010982">
    <property type="entry name" value="Lambda_DNA-bd_dom_sf"/>
</dbReference>
<dbReference type="InterPro" id="IPR046335">
    <property type="entry name" value="LacI/GalR-like_sensor"/>
</dbReference>
<dbReference type="Proteomes" id="UP001520878">
    <property type="component" value="Unassembled WGS sequence"/>
</dbReference>
<protein>
    <submittedName>
        <fullName evidence="5">LacI family DNA-binding transcriptional regulator</fullName>
    </submittedName>
</protein>
<evidence type="ECO:0000256" key="3">
    <source>
        <dbReference type="ARBA" id="ARBA00023163"/>
    </source>
</evidence>
<dbReference type="PROSITE" id="PS50932">
    <property type="entry name" value="HTH_LACI_2"/>
    <property type="match status" value="1"/>
</dbReference>
<dbReference type="InterPro" id="IPR000843">
    <property type="entry name" value="HTH_LacI"/>
</dbReference>
<dbReference type="GO" id="GO:0003677">
    <property type="term" value="F:DNA binding"/>
    <property type="evidence" value="ECO:0007669"/>
    <property type="project" value="UniProtKB-KW"/>
</dbReference>
<keyword evidence="6" id="KW-1185">Reference proteome</keyword>
<dbReference type="Gene3D" id="1.10.260.40">
    <property type="entry name" value="lambda repressor-like DNA-binding domains"/>
    <property type="match status" value="1"/>
</dbReference>
<dbReference type="SUPFAM" id="SSF47413">
    <property type="entry name" value="lambda repressor-like DNA-binding domains"/>
    <property type="match status" value="1"/>
</dbReference>
<dbReference type="Pfam" id="PF13377">
    <property type="entry name" value="Peripla_BP_3"/>
    <property type="match status" value="1"/>
</dbReference>
<evidence type="ECO:0000259" key="4">
    <source>
        <dbReference type="PROSITE" id="PS50932"/>
    </source>
</evidence>